<evidence type="ECO:0000313" key="2">
    <source>
        <dbReference type="Proteomes" id="UP000615446"/>
    </source>
</evidence>
<comment type="caution">
    <text evidence="1">The sequence shown here is derived from an EMBL/GenBank/DDBJ whole genome shotgun (WGS) entry which is preliminary data.</text>
</comment>
<dbReference type="EMBL" id="BLAL01000034">
    <property type="protein sequence ID" value="GES77834.1"/>
    <property type="molecule type" value="Genomic_DNA"/>
</dbReference>
<accession>A0A8H3L221</accession>
<name>A0A8H3L221_9GLOM</name>
<sequence length="107" mass="12367">MYRFQILLVSYSVKIYRCFRCPILNLQNDLTCKNTYIIITSHICDVVRDILFRGSFLNQILLQMQIVIEDYGGIVGGDMIMVIVKRMRLGAICAFKMATKTLTAMLY</sequence>
<reference evidence="1" key="1">
    <citation type="submission" date="2019-10" db="EMBL/GenBank/DDBJ databases">
        <title>Conservation and host-specific expression of non-tandemly repeated heterogenous ribosome RNA gene in arbuscular mycorrhizal fungi.</title>
        <authorList>
            <person name="Maeda T."/>
            <person name="Kobayashi Y."/>
            <person name="Nakagawa T."/>
            <person name="Ezawa T."/>
            <person name="Yamaguchi K."/>
            <person name="Bino T."/>
            <person name="Nishimoto Y."/>
            <person name="Shigenobu S."/>
            <person name="Kawaguchi M."/>
        </authorList>
    </citation>
    <scope>NUCLEOTIDE SEQUENCE</scope>
    <source>
        <strain evidence="1">HR1</strain>
    </source>
</reference>
<dbReference type="Proteomes" id="UP000615446">
    <property type="component" value="Unassembled WGS sequence"/>
</dbReference>
<protein>
    <submittedName>
        <fullName evidence="1">Uncharacterized protein</fullName>
    </submittedName>
</protein>
<organism evidence="1 2">
    <name type="scientific">Rhizophagus clarus</name>
    <dbReference type="NCBI Taxonomy" id="94130"/>
    <lineage>
        <taxon>Eukaryota</taxon>
        <taxon>Fungi</taxon>
        <taxon>Fungi incertae sedis</taxon>
        <taxon>Mucoromycota</taxon>
        <taxon>Glomeromycotina</taxon>
        <taxon>Glomeromycetes</taxon>
        <taxon>Glomerales</taxon>
        <taxon>Glomeraceae</taxon>
        <taxon>Rhizophagus</taxon>
    </lineage>
</organism>
<dbReference type="AlphaFoldDB" id="A0A8H3L221"/>
<evidence type="ECO:0000313" key="1">
    <source>
        <dbReference type="EMBL" id="GES77834.1"/>
    </source>
</evidence>
<gene>
    <name evidence="1" type="ORF">RCL2_000516700</name>
</gene>
<proteinExistence type="predicted"/>